<dbReference type="EMBL" id="CP043451">
    <property type="protein sequence ID" value="QEM06762.1"/>
    <property type="molecule type" value="Genomic_DNA"/>
</dbReference>
<sequence length="227" mass="26692">MQVTSQDLFEKLMEYGIVGQKGEINFTLKDLSIKITSRDTVGNLIQDWLQQWMMQQKIEFEVNDNSQVFPDIYLDKHNKKQGLLEVKTFDFDRGPGFDIANFDSYCNSLLTSAYRLDSDYLIVGYKMIGHEITIAGVWLKKIWEMAAPSSTYPLKVQEKKKIIYNIRPIKWYSVKTKFKPFAVKEDFLRALNETRYQYPQTRFANGHWLKEVKTNYAEHTGMELIID</sequence>
<keyword evidence="4" id="KW-1185">Reference proteome</keyword>
<evidence type="ECO:0000313" key="1">
    <source>
        <dbReference type="EMBL" id="QEM06762.1"/>
    </source>
</evidence>
<dbReference type="Proteomes" id="UP000250557">
    <property type="component" value="Chromosome"/>
</dbReference>
<organism evidence="1 3">
    <name type="scientific">Mucilaginibacter rubeus</name>
    <dbReference type="NCBI Taxonomy" id="2027860"/>
    <lineage>
        <taxon>Bacteria</taxon>
        <taxon>Pseudomonadati</taxon>
        <taxon>Bacteroidota</taxon>
        <taxon>Sphingobacteriia</taxon>
        <taxon>Sphingobacteriales</taxon>
        <taxon>Sphingobacteriaceae</taxon>
        <taxon>Mucilaginibacter</taxon>
    </lineage>
</organism>
<reference evidence="2 4" key="2">
    <citation type="submission" date="2021-03" db="EMBL/GenBank/DDBJ databases">
        <title>Mucilaginibacter strains isolated from gold and copper mining confer multi heavy-metal resistance.</title>
        <authorList>
            <person name="Li Y."/>
        </authorList>
    </citation>
    <scope>NUCLEOTIDE SEQUENCE [LARGE SCALE GENOMIC DNA]</scope>
    <source>
        <strain evidence="2 4">P2-4</strain>
    </source>
</reference>
<dbReference type="Proteomes" id="UP000663940">
    <property type="component" value="Chromosome"/>
</dbReference>
<dbReference type="Pfam" id="PF09564">
    <property type="entry name" value="RE_NgoBV"/>
    <property type="match status" value="1"/>
</dbReference>
<keyword evidence="1" id="KW-0378">Hydrolase</keyword>
<proteinExistence type="predicted"/>
<evidence type="ECO:0000313" key="2">
    <source>
        <dbReference type="EMBL" id="QTE50702.1"/>
    </source>
</evidence>
<dbReference type="InterPro" id="IPR019064">
    <property type="entry name" value="Restrct_endonuc_II_NlaIV"/>
</dbReference>
<keyword evidence="1" id="KW-0255">Endonuclease</keyword>
<dbReference type="REBASE" id="367561">
    <property type="entry name" value="MruP2ORF25855P"/>
</dbReference>
<dbReference type="GO" id="GO:0009036">
    <property type="term" value="F:type II site-specific deoxyribonuclease activity"/>
    <property type="evidence" value="ECO:0007669"/>
    <property type="project" value="InterPro"/>
</dbReference>
<reference evidence="1 3" key="1">
    <citation type="submission" date="2019-08" db="EMBL/GenBank/DDBJ databases">
        <title>Comparative genome analysis confer to the adaptation heavy metal polluted environment.</title>
        <authorList>
            <person name="Li Y."/>
        </authorList>
    </citation>
    <scope>NUCLEOTIDE SEQUENCE [LARGE SCALE GENOMIC DNA]</scope>
    <source>
        <strain evidence="1 3">P2</strain>
    </source>
</reference>
<dbReference type="AlphaFoldDB" id="A0AAE6JJ49"/>
<name>A0AAE6JJ49_9SPHI</name>
<gene>
    <name evidence="1" type="ORF">DIU31_025860</name>
    <name evidence="2" type="ORF">J3L21_01560</name>
</gene>
<dbReference type="RefSeq" id="WP_112656469.1">
    <property type="nucleotide sequence ID" value="NZ_CP043451.1"/>
</dbReference>
<keyword evidence="1" id="KW-0540">Nuclease</keyword>
<evidence type="ECO:0000313" key="3">
    <source>
        <dbReference type="Proteomes" id="UP000250557"/>
    </source>
</evidence>
<evidence type="ECO:0000313" key="4">
    <source>
        <dbReference type="Proteomes" id="UP000663940"/>
    </source>
</evidence>
<dbReference type="EMBL" id="CP071880">
    <property type="protein sequence ID" value="QTE50702.1"/>
    <property type="molecule type" value="Genomic_DNA"/>
</dbReference>
<accession>A0AAE6JJ49</accession>
<protein>
    <submittedName>
        <fullName evidence="1">NgoBV family restriction endonuclease</fullName>
    </submittedName>
</protein>